<comment type="caution">
    <text evidence="3">The sequence shown here is derived from an EMBL/GenBank/DDBJ whole genome shotgun (WGS) entry which is preliminary data.</text>
</comment>
<feature type="compositionally biased region" description="Polar residues" evidence="2">
    <location>
        <begin position="207"/>
        <end position="221"/>
    </location>
</feature>
<protein>
    <submittedName>
        <fullName evidence="3">Uncharacterized protein</fullName>
    </submittedName>
</protein>
<evidence type="ECO:0000256" key="2">
    <source>
        <dbReference type="SAM" id="MobiDB-lite"/>
    </source>
</evidence>
<gene>
    <name evidence="3" type="ORF">GSI_08386</name>
</gene>
<accession>A0A2G8S6S6</accession>
<keyword evidence="4" id="KW-1185">Reference proteome</keyword>
<evidence type="ECO:0000256" key="1">
    <source>
        <dbReference type="SAM" id="Coils"/>
    </source>
</evidence>
<dbReference type="Gene3D" id="1.10.287.1490">
    <property type="match status" value="1"/>
</dbReference>
<feature type="compositionally biased region" description="Low complexity" evidence="2">
    <location>
        <begin position="187"/>
        <end position="202"/>
    </location>
</feature>
<dbReference type="Proteomes" id="UP000230002">
    <property type="component" value="Unassembled WGS sequence"/>
</dbReference>
<organism evidence="3 4">
    <name type="scientific">Ganoderma sinense ZZ0214-1</name>
    <dbReference type="NCBI Taxonomy" id="1077348"/>
    <lineage>
        <taxon>Eukaryota</taxon>
        <taxon>Fungi</taxon>
        <taxon>Dikarya</taxon>
        <taxon>Basidiomycota</taxon>
        <taxon>Agaricomycotina</taxon>
        <taxon>Agaricomycetes</taxon>
        <taxon>Polyporales</taxon>
        <taxon>Polyporaceae</taxon>
        <taxon>Ganoderma</taxon>
    </lineage>
</organism>
<evidence type="ECO:0000313" key="3">
    <source>
        <dbReference type="EMBL" id="PIL29444.1"/>
    </source>
</evidence>
<dbReference type="EMBL" id="AYKW01000022">
    <property type="protein sequence ID" value="PIL29444.1"/>
    <property type="molecule type" value="Genomic_DNA"/>
</dbReference>
<reference evidence="3 4" key="1">
    <citation type="journal article" date="2015" name="Sci. Rep.">
        <title>Chromosome-level genome map provides insights into diverse defense mechanisms in the medicinal fungus Ganoderma sinense.</title>
        <authorList>
            <person name="Zhu Y."/>
            <person name="Xu J."/>
            <person name="Sun C."/>
            <person name="Zhou S."/>
            <person name="Xu H."/>
            <person name="Nelson D.R."/>
            <person name="Qian J."/>
            <person name="Song J."/>
            <person name="Luo H."/>
            <person name="Xiang L."/>
            <person name="Li Y."/>
            <person name="Xu Z."/>
            <person name="Ji A."/>
            <person name="Wang L."/>
            <person name="Lu S."/>
            <person name="Hayward A."/>
            <person name="Sun W."/>
            <person name="Li X."/>
            <person name="Schwartz D.C."/>
            <person name="Wang Y."/>
            <person name="Chen S."/>
        </authorList>
    </citation>
    <scope>NUCLEOTIDE SEQUENCE [LARGE SCALE GENOMIC DNA]</scope>
    <source>
        <strain evidence="3 4">ZZ0214-1</strain>
    </source>
</reference>
<feature type="coiled-coil region" evidence="1">
    <location>
        <begin position="98"/>
        <end position="146"/>
    </location>
</feature>
<sequence>MDRKLLVVTDVQHAIEGMNSIVTALQRDGPLSSDIIAINYASSTVDEFLDFSQTVVESLRSASATASHWLGETGDNLCRNLDEARNIEDTIRQTSIGLEETRQHTRVTEDRIRHLEEDIQRERANLESAQQALNHAKDQQNGHENARNSLRIASIATFFIPIIPLILMTVDATAMQGISEQHQRTVSSIESQLSSSNSQLDSLRGELSSQRAESDRLSSQVEQLRRKADELSAEARRLEATRATLAELSQRINDCLHTVNGAVSSSAVIATMGSMRNVVSGLRGVAGALGSDEMFAGPLAQLNDTALGALDRRVAAITRHRLTV</sequence>
<keyword evidence="1" id="KW-0175">Coiled coil</keyword>
<dbReference type="OrthoDB" id="2750602at2759"/>
<name>A0A2G8S6S6_9APHY</name>
<proteinExistence type="predicted"/>
<dbReference type="AlphaFoldDB" id="A0A2G8S6S6"/>
<feature type="region of interest" description="Disordered" evidence="2">
    <location>
        <begin position="186"/>
        <end position="221"/>
    </location>
</feature>
<evidence type="ECO:0000313" key="4">
    <source>
        <dbReference type="Proteomes" id="UP000230002"/>
    </source>
</evidence>